<accession>A0A1H3ZE48</accession>
<keyword evidence="3" id="KW-1185">Reference proteome</keyword>
<feature type="chain" id="PRO_5011679333" description="DUF481 domain-containing protein" evidence="1">
    <location>
        <begin position="25"/>
        <end position="274"/>
    </location>
</feature>
<dbReference type="AlphaFoldDB" id="A0A1H3ZE48"/>
<sequence>MNTKLGVLFALLSGGVLMNVQANAADLSPKVANLNPVVMDTGNAGETVLGLEYQFKGNLLSKALSDNEGFDLLAADGSIRNVVLSYDMRGTLATDKEKNPKDFQTFGLDAQLLHSTDKGTLKSGAFVKYEMDQGFDSKQWRYGLGATYGKSSLLASHDFLGVDVNYGTIAVDSDVEREALLGEATLADYDRVDAEVLYLYPLKNPLIDTVEFNYRIFYELDAPDIIKANRLDQYELTTLHLGLKNKLYLAYSEGKLPFDRQAGQLFQLGISHNF</sequence>
<reference evidence="2 3" key="1">
    <citation type="submission" date="2016-10" db="EMBL/GenBank/DDBJ databases">
        <authorList>
            <person name="de Groot N.N."/>
        </authorList>
    </citation>
    <scope>NUCLEOTIDE SEQUENCE [LARGE SCALE GENOMIC DNA]</scope>
    <source>
        <strain evidence="2 3">DSM 21228</strain>
    </source>
</reference>
<dbReference type="STRING" id="525918.SAMN05660964_01142"/>
<name>A0A1H3ZE48_9GAMM</name>
<proteinExistence type="predicted"/>
<organism evidence="2 3">
    <name type="scientific">Thiothrix caldifontis</name>
    <dbReference type="NCBI Taxonomy" id="525918"/>
    <lineage>
        <taxon>Bacteria</taxon>
        <taxon>Pseudomonadati</taxon>
        <taxon>Pseudomonadota</taxon>
        <taxon>Gammaproteobacteria</taxon>
        <taxon>Thiotrichales</taxon>
        <taxon>Thiotrichaceae</taxon>
        <taxon>Thiothrix</taxon>
    </lineage>
</organism>
<dbReference type="Proteomes" id="UP000199397">
    <property type="component" value="Unassembled WGS sequence"/>
</dbReference>
<protein>
    <recommendedName>
        <fullName evidence="4">DUF481 domain-containing protein</fullName>
    </recommendedName>
</protein>
<evidence type="ECO:0000313" key="2">
    <source>
        <dbReference type="EMBL" id="SEA21788.1"/>
    </source>
</evidence>
<dbReference type="OrthoDB" id="5727317at2"/>
<gene>
    <name evidence="2" type="ORF">SAMN05660964_01142</name>
</gene>
<dbReference type="RefSeq" id="WP_093066284.1">
    <property type="nucleotide sequence ID" value="NZ_FNQP01000005.1"/>
</dbReference>
<evidence type="ECO:0008006" key="4">
    <source>
        <dbReference type="Google" id="ProtNLM"/>
    </source>
</evidence>
<feature type="signal peptide" evidence="1">
    <location>
        <begin position="1"/>
        <end position="24"/>
    </location>
</feature>
<keyword evidence="1" id="KW-0732">Signal</keyword>
<evidence type="ECO:0000256" key="1">
    <source>
        <dbReference type="SAM" id="SignalP"/>
    </source>
</evidence>
<dbReference type="EMBL" id="FNQP01000005">
    <property type="protein sequence ID" value="SEA21788.1"/>
    <property type="molecule type" value="Genomic_DNA"/>
</dbReference>
<evidence type="ECO:0000313" key="3">
    <source>
        <dbReference type="Proteomes" id="UP000199397"/>
    </source>
</evidence>